<reference evidence="2 3" key="1">
    <citation type="submission" date="2024-08" db="EMBL/GenBank/DDBJ databases">
        <title>Draft Genome Sequence of Legionella lytica strain DSB2004, Isolated From a Fire Sprinkler System.</title>
        <authorList>
            <person name="Everhart A.D."/>
            <person name="Kidane D.T."/>
            <person name="Farone A.L."/>
            <person name="Farone M.B."/>
        </authorList>
    </citation>
    <scope>NUCLEOTIDE SEQUENCE [LARGE SCALE GENOMIC DNA]</scope>
    <source>
        <strain evidence="2 3">DSB2004</strain>
    </source>
</reference>
<keyword evidence="3" id="KW-1185">Reference proteome</keyword>
<name>A0ABW8DDY7_9GAMM</name>
<keyword evidence="1" id="KW-0732">Signal</keyword>
<feature type="chain" id="PRO_5046677510" evidence="1">
    <location>
        <begin position="19"/>
        <end position="79"/>
    </location>
</feature>
<evidence type="ECO:0000313" key="2">
    <source>
        <dbReference type="EMBL" id="MFJ1270211.1"/>
    </source>
</evidence>
<accession>A0ABW8DDY7</accession>
<evidence type="ECO:0000313" key="3">
    <source>
        <dbReference type="Proteomes" id="UP001615550"/>
    </source>
</evidence>
<protein>
    <submittedName>
        <fullName evidence="2">Uncharacterized protein</fullName>
    </submittedName>
</protein>
<proteinExistence type="predicted"/>
<feature type="signal peptide" evidence="1">
    <location>
        <begin position="1"/>
        <end position="18"/>
    </location>
</feature>
<dbReference type="EMBL" id="JBGORX010000017">
    <property type="protein sequence ID" value="MFJ1270211.1"/>
    <property type="molecule type" value="Genomic_DNA"/>
</dbReference>
<gene>
    <name evidence="2" type="ORF">ACD661_16785</name>
</gene>
<sequence>MKKLIFALLVVGSSTLYAASATDVTRNWVCTTNASSSDVAKDKEADEQMAKNPTSAASSFDLAVKNCRDCTKITCEAQD</sequence>
<comment type="caution">
    <text evidence="2">The sequence shown here is derived from an EMBL/GenBank/DDBJ whole genome shotgun (WGS) entry which is preliminary data.</text>
</comment>
<dbReference type="Proteomes" id="UP001615550">
    <property type="component" value="Unassembled WGS sequence"/>
</dbReference>
<evidence type="ECO:0000256" key="1">
    <source>
        <dbReference type="SAM" id="SignalP"/>
    </source>
</evidence>
<organism evidence="2 3">
    <name type="scientific">Legionella lytica</name>
    <dbReference type="NCBI Taxonomy" id="96232"/>
    <lineage>
        <taxon>Bacteria</taxon>
        <taxon>Pseudomonadati</taxon>
        <taxon>Pseudomonadota</taxon>
        <taxon>Gammaproteobacteria</taxon>
        <taxon>Legionellales</taxon>
        <taxon>Legionellaceae</taxon>
        <taxon>Legionella</taxon>
    </lineage>
</organism>
<dbReference type="RefSeq" id="WP_400188992.1">
    <property type="nucleotide sequence ID" value="NZ_JBGORX010000017.1"/>
</dbReference>